<keyword evidence="3" id="KW-0597">Phosphoprotein</keyword>
<keyword evidence="5" id="KW-0418">Kinase</keyword>
<dbReference type="Proteomes" id="UP000252586">
    <property type="component" value="Unassembled WGS sequence"/>
</dbReference>
<evidence type="ECO:0000313" key="8">
    <source>
        <dbReference type="EMBL" id="RBO94506.1"/>
    </source>
</evidence>
<evidence type="ECO:0000256" key="2">
    <source>
        <dbReference type="ARBA" id="ARBA00012438"/>
    </source>
</evidence>
<dbReference type="GO" id="GO:0004673">
    <property type="term" value="F:protein histidine kinase activity"/>
    <property type="evidence" value="ECO:0007669"/>
    <property type="project" value="UniProtKB-EC"/>
</dbReference>
<dbReference type="InterPro" id="IPR035965">
    <property type="entry name" value="PAS-like_dom_sf"/>
</dbReference>
<reference evidence="8 9" key="1">
    <citation type="submission" date="2018-06" db="EMBL/GenBank/DDBJ databases">
        <title>Genomic Encyclopedia of Type Strains, Phase IV (KMG-IV): sequencing the most valuable type-strain genomes for metagenomic binning, comparative biology and taxonomic classification.</title>
        <authorList>
            <person name="Goeker M."/>
        </authorList>
    </citation>
    <scope>NUCLEOTIDE SEQUENCE [LARGE SCALE GENOMIC DNA]</scope>
    <source>
        <strain evidence="8 9">DSM 44599</strain>
    </source>
</reference>
<dbReference type="PANTHER" id="PTHR43304">
    <property type="entry name" value="PHYTOCHROME-LIKE PROTEIN CPH1"/>
    <property type="match status" value="1"/>
</dbReference>
<dbReference type="Gene3D" id="1.10.10.10">
    <property type="entry name" value="Winged helix-like DNA-binding domain superfamily/Winged helix DNA-binding domain"/>
    <property type="match status" value="1"/>
</dbReference>
<evidence type="ECO:0000313" key="9">
    <source>
        <dbReference type="Proteomes" id="UP000252586"/>
    </source>
</evidence>
<evidence type="ECO:0000256" key="1">
    <source>
        <dbReference type="ARBA" id="ARBA00000085"/>
    </source>
</evidence>
<evidence type="ECO:0000256" key="5">
    <source>
        <dbReference type="ARBA" id="ARBA00022777"/>
    </source>
</evidence>
<comment type="caution">
    <text evidence="8">The sequence shown here is derived from an EMBL/GenBank/DDBJ whole genome shotgun (WGS) entry which is preliminary data.</text>
</comment>
<dbReference type="CDD" id="cd00130">
    <property type="entry name" value="PAS"/>
    <property type="match status" value="1"/>
</dbReference>
<name>A0A366DWN8_9NOCA</name>
<accession>A0A366DWN8</accession>
<dbReference type="RefSeq" id="WP_232331893.1">
    <property type="nucleotide sequence ID" value="NZ_CP107943.1"/>
</dbReference>
<feature type="domain" description="PAS" evidence="6">
    <location>
        <begin position="31"/>
        <end position="76"/>
    </location>
</feature>
<dbReference type="Gene3D" id="3.30.450.20">
    <property type="entry name" value="PAS domain"/>
    <property type="match status" value="1"/>
</dbReference>
<evidence type="ECO:0000256" key="4">
    <source>
        <dbReference type="ARBA" id="ARBA00022679"/>
    </source>
</evidence>
<dbReference type="STRING" id="1210090.GCA_001613185_06040"/>
<dbReference type="SMART" id="SM01012">
    <property type="entry name" value="ANTAR"/>
    <property type="match status" value="1"/>
</dbReference>
<evidence type="ECO:0000256" key="3">
    <source>
        <dbReference type="ARBA" id="ARBA00022553"/>
    </source>
</evidence>
<dbReference type="Pfam" id="PF03861">
    <property type="entry name" value="ANTAR"/>
    <property type="match status" value="1"/>
</dbReference>
<dbReference type="InterPro" id="IPR000014">
    <property type="entry name" value="PAS"/>
</dbReference>
<dbReference type="InterPro" id="IPR013655">
    <property type="entry name" value="PAS_fold_3"/>
</dbReference>
<dbReference type="NCBIfam" id="TIGR00229">
    <property type="entry name" value="sensory_box"/>
    <property type="match status" value="1"/>
</dbReference>
<organism evidence="8 9">
    <name type="scientific">Nocardia puris</name>
    <dbReference type="NCBI Taxonomy" id="208602"/>
    <lineage>
        <taxon>Bacteria</taxon>
        <taxon>Bacillati</taxon>
        <taxon>Actinomycetota</taxon>
        <taxon>Actinomycetes</taxon>
        <taxon>Mycobacteriales</taxon>
        <taxon>Nocardiaceae</taxon>
        <taxon>Nocardia</taxon>
    </lineage>
</organism>
<dbReference type="GO" id="GO:0003723">
    <property type="term" value="F:RNA binding"/>
    <property type="evidence" value="ECO:0007669"/>
    <property type="project" value="InterPro"/>
</dbReference>
<dbReference type="EMBL" id="QNRE01000002">
    <property type="protein sequence ID" value="RBO94506.1"/>
    <property type="molecule type" value="Genomic_DNA"/>
</dbReference>
<dbReference type="InterPro" id="IPR052162">
    <property type="entry name" value="Sensor_kinase/Photoreceptor"/>
</dbReference>
<comment type="catalytic activity">
    <reaction evidence="1">
        <text>ATP + protein L-histidine = ADP + protein N-phospho-L-histidine.</text>
        <dbReference type="EC" id="2.7.13.3"/>
    </reaction>
</comment>
<dbReference type="InterPro" id="IPR011006">
    <property type="entry name" value="CheY-like_superfamily"/>
</dbReference>
<keyword evidence="9" id="KW-1185">Reference proteome</keyword>
<proteinExistence type="predicted"/>
<dbReference type="PROSITE" id="PS50921">
    <property type="entry name" value="ANTAR"/>
    <property type="match status" value="1"/>
</dbReference>
<protein>
    <recommendedName>
        <fullName evidence="2">histidine kinase</fullName>
        <ecNumber evidence="2">2.7.13.3</ecNumber>
    </recommendedName>
</protein>
<dbReference type="InterPro" id="IPR036388">
    <property type="entry name" value="WH-like_DNA-bd_sf"/>
</dbReference>
<dbReference type="SUPFAM" id="SSF52172">
    <property type="entry name" value="CheY-like"/>
    <property type="match status" value="1"/>
</dbReference>
<evidence type="ECO:0000259" key="7">
    <source>
        <dbReference type="PROSITE" id="PS50921"/>
    </source>
</evidence>
<feature type="domain" description="ANTAR" evidence="7">
    <location>
        <begin position="125"/>
        <end position="186"/>
    </location>
</feature>
<evidence type="ECO:0000259" key="6">
    <source>
        <dbReference type="PROSITE" id="PS50112"/>
    </source>
</evidence>
<dbReference type="PROSITE" id="PS50112">
    <property type="entry name" value="PAS"/>
    <property type="match status" value="1"/>
</dbReference>
<dbReference type="SUPFAM" id="SSF55785">
    <property type="entry name" value="PYP-like sensor domain (PAS domain)"/>
    <property type="match status" value="1"/>
</dbReference>
<dbReference type="PANTHER" id="PTHR43304:SF1">
    <property type="entry name" value="PAC DOMAIN-CONTAINING PROTEIN"/>
    <property type="match status" value="1"/>
</dbReference>
<dbReference type="AlphaFoldDB" id="A0A366DWN8"/>
<dbReference type="InterPro" id="IPR005561">
    <property type="entry name" value="ANTAR"/>
</dbReference>
<sequence length="223" mass="24813">MSIDGLDLPTTGKTCPAGSFRYWFADQRWEWSDEVAALHGYPPGEVAPSTELLLSHKHPDDRAIVAEILHDVVTGDAPFCSRHRIIDAQGVVRPVLVVGDQMADEQGRVVGSVGYYIDLTDTVDEARNETLDETMPEVVAARAVIDQAKGMLMLVYGISEEQAFRVLRWRSQETNTKVRDLAARLIATVARQNVITAPTRTRFDHALLTAHECEPEDRMGRSD</sequence>
<gene>
    <name evidence="8" type="ORF">DFR74_102929</name>
</gene>
<dbReference type="Pfam" id="PF08447">
    <property type="entry name" value="PAS_3"/>
    <property type="match status" value="1"/>
</dbReference>
<dbReference type="EC" id="2.7.13.3" evidence="2"/>
<keyword evidence="4" id="KW-0808">Transferase</keyword>